<dbReference type="PROSITE" id="PS51257">
    <property type="entry name" value="PROKAR_LIPOPROTEIN"/>
    <property type="match status" value="1"/>
</dbReference>
<accession>D5X8T8</accession>
<keyword evidence="3" id="KW-1185">Reference proteome</keyword>
<feature type="transmembrane region" description="Helical" evidence="1">
    <location>
        <begin position="7"/>
        <end position="29"/>
    </location>
</feature>
<evidence type="ECO:0000313" key="2">
    <source>
        <dbReference type="EMBL" id="ADG82964.1"/>
    </source>
</evidence>
<dbReference type="Proteomes" id="UP000002377">
    <property type="component" value="Chromosome"/>
</dbReference>
<dbReference type="InterPro" id="IPR014197">
    <property type="entry name" value="Sporulation_prot_YunB"/>
</dbReference>
<evidence type="ECO:0000256" key="1">
    <source>
        <dbReference type="SAM" id="Phobius"/>
    </source>
</evidence>
<dbReference type="OrthoDB" id="1649278at2"/>
<keyword evidence="1" id="KW-0812">Transmembrane</keyword>
<dbReference type="RefSeq" id="WP_013120965.1">
    <property type="nucleotide sequence ID" value="NC_014152.1"/>
</dbReference>
<evidence type="ECO:0000313" key="3">
    <source>
        <dbReference type="Proteomes" id="UP000002377"/>
    </source>
</evidence>
<dbReference type="HOGENOM" id="CLU_067338_2_0_9"/>
<dbReference type="eggNOG" id="ENOG5031XUS">
    <property type="taxonomic scope" value="Bacteria"/>
</dbReference>
<gene>
    <name evidence="2" type="ordered locus">TherJR_2119</name>
</gene>
<sequence length="218" mass="23851">MLRQPRLFNPLVVVLGCIIVSLLTTFAIVEKNLRPTIQAISKAQAEQIAVESIQDAVNEKVAKVVEYKDLIFVRTDSRGRVVLMQPNTVKINSLAADTTLEVQKALKKLEGKVFKIPLGQTLGSQLLASYGPKIKVTIVPIGTVKVIVEDKFEQAGINQTRHRLYLNIFSKVKIVIPLVSDSVEVSSQVPIAETIIVGEVPGTYLNLTLGKGLELIGK</sequence>
<dbReference type="STRING" id="635013.TherJR_2119"/>
<proteinExistence type="predicted"/>
<reference evidence="2 3" key="1">
    <citation type="submission" date="2010-05" db="EMBL/GenBank/DDBJ databases">
        <title>Complete sequence of Thermincola sp. JR.</title>
        <authorList>
            <consortium name="US DOE Joint Genome Institute"/>
            <person name="Lucas S."/>
            <person name="Copeland A."/>
            <person name="Lapidus A."/>
            <person name="Cheng J.-F."/>
            <person name="Bruce D."/>
            <person name="Goodwin L."/>
            <person name="Pitluck S."/>
            <person name="Chertkov O."/>
            <person name="Detter J.C."/>
            <person name="Han C."/>
            <person name="Tapia R."/>
            <person name="Land M."/>
            <person name="Hauser L."/>
            <person name="Kyrpides N."/>
            <person name="Mikhailova N."/>
            <person name="Hazen T.C."/>
            <person name="Woyke T."/>
        </authorList>
    </citation>
    <scope>NUCLEOTIDE SEQUENCE [LARGE SCALE GENOMIC DNA]</scope>
    <source>
        <strain evidence="2 3">JR</strain>
    </source>
</reference>
<keyword evidence="1" id="KW-0472">Membrane</keyword>
<keyword evidence="1" id="KW-1133">Transmembrane helix</keyword>
<dbReference type="Pfam" id="PF09560">
    <property type="entry name" value="Spore_YunB"/>
    <property type="match status" value="1"/>
</dbReference>
<dbReference type="EMBL" id="CP002028">
    <property type="protein sequence ID" value="ADG82964.1"/>
    <property type="molecule type" value="Genomic_DNA"/>
</dbReference>
<protein>
    <submittedName>
        <fullName evidence="2">Sporulation protein YunB</fullName>
    </submittedName>
</protein>
<dbReference type="PIRSF" id="PIRSF021383">
    <property type="entry name" value="YunB"/>
    <property type="match status" value="1"/>
</dbReference>
<dbReference type="KEGG" id="tjr:TherJR_2119"/>
<organism evidence="2 3">
    <name type="scientific">Thermincola potens (strain JR)</name>
    <dbReference type="NCBI Taxonomy" id="635013"/>
    <lineage>
        <taxon>Bacteria</taxon>
        <taxon>Bacillati</taxon>
        <taxon>Bacillota</taxon>
        <taxon>Clostridia</taxon>
        <taxon>Eubacteriales</taxon>
        <taxon>Thermincolaceae</taxon>
        <taxon>Thermincola</taxon>
    </lineage>
</organism>
<name>D5X8T8_THEPJ</name>
<dbReference type="NCBIfam" id="TIGR02832">
    <property type="entry name" value="spo_yunB"/>
    <property type="match status" value="1"/>
</dbReference>
<dbReference type="AlphaFoldDB" id="D5X8T8"/>